<dbReference type="Pfam" id="PF00528">
    <property type="entry name" value="BPD_transp_1"/>
    <property type="match status" value="1"/>
</dbReference>
<dbReference type="GO" id="GO:0055085">
    <property type="term" value="P:transmembrane transport"/>
    <property type="evidence" value="ECO:0007669"/>
    <property type="project" value="InterPro"/>
</dbReference>
<dbReference type="AlphaFoldDB" id="A0AAJ1U952"/>
<keyword evidence="5 7" id="KW-1133">Transmembrane helix</keyword>
<dbReference type="EMBL" id="JAUTAN010000001">
    <property type="protein sequence ID" value="MDQ1106676.1"/>
    <property type="molecule type" value="Genomic_DNA"/>
</dbReference>
<name>A0AAJ1U952_9ACTN</name>
<gene>
    <name evidence="10" type="ORF">QE405_003960</name>
</gene>
<comment type="subcellular location">
    <subcellularLocation>
        <location evidence="1 7">Cell membrane</location>
        <topology evidence="1 7">Multi-pass membrane protein</topology>
    </subcellularLocation>
</comment>
<accession>A0AAJ1U952</accession>
<evidence type="ECO:0000256" key="3">
    <source>
        <dbReference type="ARBA" id="ARBA00022475"/>
    </source>
</evidence>
<feature type="transmembrane region" description="Helical" evidence="7">
    <location>
        <begin position="27"/>
        <end position="47"/>
    </location>
</feature>
<feature type="transmembrane region" description="Helical" evidence="7">
    <location>
        <begin position="118"/>
        <end position="141"/>
    </location>
</feature>
<organism evidence="10 11">
    <name type="scientific">Nocardioides zeae</name>
    <dbReference type="NCBI Taxonomy" id="1457234"/>
    <lineage>
        <taxon>Bacteria</taxon>
        <taxon>Bacillati</taxon>
        <taxon>Actinomycetota</taxon>
        <taxon>Actinomycetes</taxon>
        <taxon>Propionibacteriales</taxon>
        <taxon>Nocardioidaceae</taxon>
        <taxon>Nocardioides</taxon>
    </lineage>
</organism>
<evidence type="ECO:0000256" key="7">
    <source>
        <dbReference type="RuleBase" id="RU363032"/>
    </source>
</evidence>
<evidence type="ECO:0000313" key="11">
    <source>
        <dbReference type="Proteomes" id="UP001239215"/>
    </source>
</evidence>
<proteinExistence type="inferred from homology"/>
<feature type="transmembrane region" description="Helical" evidence="7">
    <location>
        <begin position="85"/>
        <end position="106"/>
    </location>
</feature>
<dbReference type="PROSITE" id="PS50928">
    <property type="entry name" value="ABC_TM1"/>
    <property type="match status" value="1"/>
</dbReference>
<dbReference type="PANTHER" id="PTHR30151:SF0">
    <property type="entry name" value="ABC TRANSPORTER PERMEASE PROTEIN MJ0413-RELATED"/>
    <property type="match status" value="1"/>
</dbReference>
<evidence type="ECO:0000256" key="4">
    <source>
        <dbReference type="ARBA" id="ARBA00022692"/>
    </source>
</evidence>
<dbReference type="GO" id="GO:0005886">
    <property type="term" value="C:plasma membrane"/>
    <property type="evidence" value="ECO:0007669"/>
    <property type="project" value="UniProtKB-SubCell"/>
</dbReference>
<dbReference type="InterPro" id="IPR035906">
    <property type="entry name" value="MetI-like_sf"/>
</dbReference>
<keyword evidence="6 7" id="KW-0472">Membrane</keyword>
<reference evidence="10" key="1">
    <citation type="submission" date="2023-07" db="EMBL/GenBank/DDBJ databases">
        <title>Functional and genomic diversity of the sorghum phyllosphere microbiome.</title>
        <authorList>
            <person name="Shade A."/>
        </authorList>
    </citation>
    <scope>NUCLEOTIDE SEQUENCE</scope>
    <source>
        <strain evidence="10">SORGH_AS_1067</strain>
    </source>
</reference>
<dbReference type="SUPFAM" id="SSF161098">
    <property type="entry name" value="MetI-like"/>
    <property type="match status" value="1"/>
</dbReference>
<keyword evidence="4 7" id="KW-0812">Transmembrane</keyword>
<dbReference type="CDD" id="cd06261">
    <property type="entry name" value="TM_PBP2"/>
    <property type="match status" value="1"/>
</dbReference>
<evidence type="ECO:0000256" key="6">
    <source>
        <dbReference type="ARBA" id="ARBA00023136"/>
    </source>
</evidence>
<dbReference type="Proteomes" id="UP001239215">
    <property type="component" value="Unassembled WGS sequence"/>
</dbReference>
<evidence type="ECO:0000256" key="8">
    <source>
        <dbReference type="SAM" id="MobiDB-lite"/>
    </source>
</evidence>
<sequence>MTSVLSEPRPRVVPARTSRGGRSSRRATRLTGQLVVLAGALVLWQVIGAADLVGDQAFAGPADTAGALLDLARSGGFWTEVGQTLSGWSIGLGVAVLVAVPLGILLGTSDSAYRSSRFLIDFMRTIPVLGIIPLATLVYGSSRSAELFLVIPACTWPLLLQTIYGVRDVDPVALETARSFRLGRARTLTRVVLPSATPFVATGLRIAAVIGMLVAISIELLVRVPGVGNGLARAQGSGATDGVYAYTLTAALLGLAVVLVFGQLEKRLIHWHQSQRTTS</sequence>
<dbReference type="PANTHER" id="PTHR30151">
    <property type="entry name" value="ALKANE SULFONATE ABC TRANSPORTER-RELATED, MEMBRANE SUBUNIT"/>
    <property type="match status" value="1"/>
</dbReference>
<dbReference type="InterPro" id="IPR000515">
    <property type="entry name" value="MetI-like"/>
</dbReference>
<feature type="region of interest" description="Disordered" evidence="8">
    <location>
        <begin position="1"/>
        <end position="26"/>
    </location>
</feature>
<evidence type="ECO:0000256" key="1">
    <source>
        <dbReference type="ARBA" id="ARBA00004651"/>
    </source>
</evidence>
<keyword evidence="2 7" id="KW-0813">Transport</keyword>
<feature type="domain" description="ABC transmembrane type-1" evidence="9">
    <location>
        <begin position="81"/>
        <end position="265"/>
    </location>
</feature>
<dbReference type="Gene3D" id="1.10.3720.10">
    <property type="entry name" value="MetI-like"/>
    <property type="match status" value="1"/>
</dbReference>
<feature type="transmembrane region" description="Helical" evidence="7">
    <location>
        <begin position="187"/>
        <end position="218"/>
    </location>
</feature>
<evidence type="ECO:0000313" key="10">
    <source>
        <dbReference type="EMBL" id="MDQ1106676.1"/>
    </source>
</evidence>
<dbReference type="RefSeq" id="WP_307204562.1">
    <property type="nucleotide sequence ID" value="NZ_JAUTAN010000001.1"/>
</dbReference>
<evidence type="ECO:0000256" key="2">
    <source>
        <dbReference type="ARBA" id="ARBA00022448"/>
    </source>
</evidence>
<keyword evidence="3" id="KW-1003">Cell membrane</keyword>
<evidence type="ECO:0000256" key="5">
    <source>
        <dbReference type="ARBA" id="ARBA00022989"/>
    </source>
</evidence>
<evidence type="ECO:0000259" key="9">
    <source>
        <dbReference type="PROSITE" id="PS50928"/>
    </source>
</evidence>
<comment type="caution">
    <text evidence="10">The sequence shown here is derived from an EMBL/GenBank/DDBJ whole genome shotgun (WGS) entry which is preliminary data.</text>
</comment>
<comment type="similarity">
    <text evidence="7">Belongs to the binding-protein-dependent transport system permease family.</text>
</comment>
<feature type="transmembrane region" description="Helical" evidence="7">
    <location>
        <begin position="243"/>
        <end position="262"/>
    </location>
</feature>
<protein>
    <submittedName>
        <fullName evidence="10">ABC-type nitrate/sulfonate/bicarbonate transport system permease component</fullName>
    </submittedName>
</protein>